<dbReference type="Pfam" id="PF00528">
    <property type="entry name" value="BPD_transp_1"/>
    <property type="match status" value="1"/>
</dbReference>
<evidence type="ECO:0000313" key="9">
    <source>
        <dbReference type="EMBL" id="PWJ75625.1"/>
    </source>
</evidence>
<evidence type="ECO:0000256" key="1">
    <source>
        <dbReference type="ARBA" id="ARBA00004651"/>
    </source>
</evidence>
<gene>
    <name evidence="9" type="ORF">C7383_106195</name>
</gene>
<dbReference type="PANTHER" id="PTHR43744">
    <property type="entry name" value="ABC TRANSPORTER PERMEASE PROTEIN MG189-RELATED-RELATED"/>
    <property type="match status" value="1"/>
</dbReference>
<dbReference type="GO" id="GO:0005886">
    <property type="term" value="C:plasma membrane"/>
    <property type="evidence" value="ECO:0007669"/>
    <property type="project" value="UniProtKB-SubCell"/>
</dbReference>
<keyword evidence="3" id="KW-1003">Cell membrane</keyword>
<dbReference type="AlphaFoldDB" id="A0AB73T472"/>
<evidence type="ECO:0000256" key="7">
    <source>
        <dbReference type="RuleBase" id="RU363032"/>
    </source>
</evidence>
<dbReference type="CDD" id="cd06261">
    <property type="entry name" value="TM_PBP2"/>
    <property type="match status" value="1"/>
</dbReference>
<evidence type="ECO:0000313" key="10">
    <source>
        <dbReference type="Proteomes" id="UP000245412"/>
    </source>
</evidence>
<proteinExistence type="inferred from homology"/>
<comment type="subcellular location">
    <subcellularLocation>
        <location evidence="1 7">Cell membrane</location>
        <topology evidence="1 7">Multi-pass membrane protein</topology>
    </subcellularLocation>
</comment>
<name>A0AB73T472_9FIRM</name>
<comment type="similarity">
    <text evidence="7">Belongs to the binding-protein-dependent transport system permease family.</text>
</comment>
<feature type="domain" description="ABC transmembrane type-1" evidence="8">
    <location>
        <begin position="79"/>
        <end position="268"/>
    </location>
</feature>
<dbReference type="Gene3D" id="1.10.3720.10">
    <property type="entry name" value="MetI-like"/>
    <property type="match status" value="1"/>
</dbReference>
<feature type="transmembrane region" description="Helical" evidence="7">
    <location>
        <begin position="189"/>
        <end position="214"/>
    </location>
</feature>
<organism evidence="9 10">
    <name type="scientific">Murimonas intestini</name>
    <dbReference type="NCBI Taxonomy" id="1337051"/>
    <lineage>
        <taxon>Bacteria</taxon>
        <taxon>Bacillati</taxon>
        <taxon>Bacillota</taxon>
        <taxon>Clostridia</taxon>
        <taxon>Lachnospirales</taxon>
        <taxon>Lachnospiraceae</taxon>
        <taxon>Murimonas</taxon>
    </lineage>
</organism>
<keyword evidence="2 7" id="KW-0813">Transport</keyword>
<keyword evidence="5 7" id="KW-1133">Transmembrane helix</keyword>
<evidence type="ECO:0000256" key="5">
    <source>
        <dbReference type="ARBA" id="ARBA00022989"/>
    </source>
</evidence>
<evidence type="ECO:0000256" key="4">
    <source>
        <dbReference type="ARBA" id="ARBA00022692"/>
    </source>
</evidence>
<dbReference type="EMBL" id="QGGY01000006">
    <property type="protein sequence ID" value="PWJ75625.1"/>
    <property type="molecule type" value="Genomic_DNA"/>
</dbReference>
<dbReference type="InterPro" id="IPR035906">
    <property type="entry name" value="MetI-like_sf"/>
</dbReference>
<dbReference type="Proteomes" id="UP000245412">
    <property type="component" value="Unassembled WGS sequence"/>
</dbReference>
<feature type="transmembrane region" description="Helical" evidence="7">
    <location>
        <begin position="247"/>
        <end position="268"/>
    </location>
</feature>
<feature type="transmembrane region" description="Helical" evidence="7">
    <location>
        <begin position="12"/>
        <end position="34"/>
    </location>
</feature>
<dbReference type="SUPFAM" id="SSF161098">
    <property type="entry name" value="MetI-like"/>
    <property type="match status" value="1"/>
</dbReference>
<dbReference type="PANTHER" id="PTHR43744:SF12">
    <property type="entry name" value="ABC TRANSPORTER PERMEASE PROTEIN MG189-RELATED"/>
    <property type="match status" value="1"/>
</dbReference>
<evidence type="ECO:0000256" key="3">
    <source>
        <dbReference type="ARBA" id="ARBA00022475"/>
    </source>
</evidence>
<feature type="transmembrane region" description="Helical" evidence="7">
    <location>
        <begin position="145"/>
        <end position="168"/>
    </location>
</feature>
<evidence type="ECO:0000256" key="2">
    <source>
        <dbReference type="ARBA" id="ARBA00022448"/>
    </source>
</evidence>
<sequence>MIGGKGKKIRTVLWQAFAVFITIFIYLIPFYFVVINSMKTKKEAGLMAISFPAEFSLTQIFENYREVLTSSKYLVLRAFKNSILLTVISVCLIILFTSLLAYIIQRRQDGLSKFLNFLILAGLIVPVSIVPTYRLLQSIHLSGTLFGLILVEVATQTSFATILFRGYFPNIPRELDEAAVIDGCGPVKLFFKIMLPLAKPVISTVIVLTALHIYNDFTNPLYFLPGSKNATIQLSIYTFYGMYESSWNLIFADVVLISIPVLILYIIFNKRIEAGMVSGAVKG</sequence>
<dbReference type="PROSITE" id="PS50928">
    <property type="entry name" value="ABC_TM1"/>
    <property type="match status" value="1"/>
</dbReference>
<evidence type="ECO:0000256" key="6">
    <source>
        <dbReference type="ARBA" id="ARBA00023136"/>
    </source>
</evidence>
<dbReference type="InterPro" id="IPR000515">
    <property type="entry name" value="MetI-like"/>
</dbReference>
<accession>A0AB73T472</accession>
<keyword evidence="10" id="KW-1185">Reference proteome</keyword>
<protein>
    <submittedName>
        <fullName evidence="9">Raffinose/stachyose/melibiose transport system permease protein</fullName>
    </submittedName>
</protein>
<keyword evidence="4 7" id="KW-0812">Transmembrane</keyword>
<keyword evidence="6 7" id="KW-0472">Membrane</keyword>
<dbReference type="RefSeq" id="WP_243134908.1">
    <property type="nucleotide sequence ID" value="NZ_CABJAT010000006.1"/>
</dbReference>
<feature type="transmembrane region" description="Helical" evidence="7">
    <location>
        <begin position="114"/>
        <end position="133"/>
    </location>
</feature>
<reference evidence="9 10" key="1">
    <citation type="submission" date="2018-05" db="EMBL/GenBank/DDBJ databases">
        <authorList>
            <person name="Goeker M."/>
            <person name="Huntemann M."/>
            <person name="Clum A."/>
            <person name="Pillay M."/>
            <person name="Palaniappan K."/>
            <person name="Varghese N."/>
            <person name="Mikhailova N."/>
            <person name="Stamatis D."/>
            <person name="Reddy T."/>
            <person name="Daum C."/>
            <person name="Shapiro N."/>
            <person name="Ivanova N."/>
            <person name="Kyrpides N."/>
            <person name="Woyke T."/>
        </authorList>
    </citation>
    <scope>NUCLEOTIDE SEQUENCE [LARGE SCALE GENOMIC DNA]</scope>
    <source>
        <strain evidence="9 10">DSM 26524</strain>
    </source>
</reference>
<dbReference type="GO" id="GO:0055085">
    <property type="term" value="P:transmembrane transport"/>
    <property type="evidence" value="ECO:0007669"/>
    <property type="project" value="InterPro"/>
</dbReference>
<comment type="caution">
    <text evidence="9">The sequence shown here is derived from an EMBL/GenBank/DDBJ whole genome shotgun (WGS) entry which is preliminary data.</text>
</comment>
<feature type="transmembrane region" description="Helical" evidence="7">
    <location>
        <begin position="83"/>
        <end position="102"/>
    </location>
</feature>
<evidence type="ECO:0000259" key="8">
    <source>
        <dbReference type="PROSITE" id="PS50928"/>
    </source>
</evidence>